<dbReference type="AlphaFoldDB" id="A0A382GQM0"/>
<gene>
    <name evidence="1" type="ORF">METZ01_LOCUS230270</name>
</gene>
<name>A0A382GQM0_9ZZZZ</name>
<evidence type="ECO:0000313" key="1">
    <source>
        <dbReference type="EMBL" id="SVB77416.1"/>
    </source>
</evidence>
<dbReference type="Gene3D" id="3.90.190.10">
    <property type="entry name" value="Protein tyrosine phosphatase superfamily"/>
    <property type="match status" value="1"/>
</dbReference>
<dbReference type="Pfam" id="PF13350">
    <property type="entry name" value="Y_phosphatase3"/>
    <property type="match status" value="1"/>
</dbReference>
<proteinExistence type="predicted"/>
<dbReference type="InterPro" id="IPR026893">
    <property type="entry name" value="Tyr/Ser_Pase_IphP-type"/>
</dbReference>
<protein>
    <recommendedName>
        <fullName evidence="2">Tyrosine specific protein phosphatases domain-containing protein</fullName>
    </recommendedName>
</protein>
<feature type="non-terminal residue" evidence="1">
    <location>
        <position position="147"/>
    </location>
</feature>
<reference evidence="1" key="1">
    <citation type="submission" date="2018-05" db="EMBL/GenBank/DDBJ databases">
        <authorList>
            <person name="Lanie J.A."/>
            <person name="Ng W.-L."/>
            <person name="Kazmierczak K.M."/>
            <person name="Andrzejewski T.M."/>
            <person name="Davidsen T.M."/>
            <person name="Wayne K.J."/>
            <person name="Tettelin H."/>
            <person name="Glass J.I."/>
            <person name="Rusch D."/>
            <person name="Podicherti R."/>
            <person name="Tsui H.-C.T."/>
            <person name="Winkler M.E."/>
        </authorList>
    </citation>
    <scope>NUCLEOTIDE SEQUENCE</scope>
</reference>
<organism evidence="1">
    <name type="scientific">marine metagenome</name>
    <dbReference type="NCBI Taxonomy" id="408172"/>
    <lineage>
        <taxon>unclassified sequences</taxon>
        <taxon>metagenomes</taxon>
        <taxon>ecological metagenomes</taxon>
    </lineage>
</organism>
<dbReference type="GO" id="GO:0004721">
    <property type="term" value="F:phosphoprotein phosphatase activity"/>
    <property type="evidence" value="ECO:0007669"/>
    <property type="project" value="InterPro"/>
</dbReference>
<dbReference type="EMBL" id="UINC01056874">
    <property type="protein sequence ID" value="SVB77416.1"/>
    <property type="molecule type" value="Genomic_DNA"/>
</dbReference>
<dbReference type="SUPFAM" id="SSF52799">
    <property type="entry name" value="(Phosphotyrosine protein) phosphatases II"/>
    <property type="match status" value="1"/>
</dbReference>
<dbReference type="InterPro" id="IPR029021">
    <property type="entry name" value="Prot-tyrosine_phosphatase-like"/>
</dbReference>
<accession>A0A382GQM0</accession>
<evidence type="ECO:0008006" key="2">
    <source>
        <dbReference type="Google" id="ProtNLM"/>
    </source>
</evidence>
<sequence length="147" mass="17093">MERPLHSYNQSFQSEKFRKLSMDGSYNTRELGGYKTTDGKSVKWGVLFRSDKLSDISLEDQKYLKNLGIQRIVDFRSKAEKTEDPDKIPDGVAYIEMPIEVDGAMRTKIEAILKGEINRNVKDFLIEANEEFIKNYSHIYSKFLKDL</sequence>